<organism evidence="2 3">
    <name type="scientific">Frankia canadensis</name>
    <dbReference type="NCBI Taxonomy" id="1836972"/>
    <lineage>
        <taxon>Bacteria</taxon>
        <taxon>Bacillati</taxon>
        <taxon>Actinomycetota</taxon>
        <taxon>Actinomycetes</taxon>
        <taxon>Frankiales</taxon>
        <taxon>Frankiaceae</taxon>
        <taxon>Frankia</taxon>
    </lineage>
</organism>
<dbReference type="OrthoDB" id="9182727at2"/>
<dbReference type="Proteomes" id="UP000234331">
    <property type="component" value="Unassembled WGS sequence"/>
</dbReference>
<dbReference type="AlphaFoldDB" id="A0A2I2KXR3"/>
<proteinExistence type="predicted"/>
<accession>A0A2I2KXR3</accession>
<keyword evidence="3" id="KW-1185">Reference proteome</keyword>
<gene>
    <name evidence="2" type="ORF">FRACA_4650001</name>
</gene>
<name>A0A2I2KXR3_9ACTN</name>
<dbReference type="EMBL" id="FZMO01000407">
    <property type="protein sequence ID" value="SNQ50449.1"/>
    <property type="molecule type" value="Genomic_DNA"/>
</dbReference>
<evidence type="ECO:0000313" key="2">
    <source>
        <dbReference type="EMBL" id="SNQ50449.1"/>
    </source>
</evidence>
<evidence type="ECO:0000259" key="1">
    <source>
        <dbReference type="Pfam" id="PF18476"/>
    </source>
</evidence>
<sequence>MRDDFRGWFPLDDTAKKEIYTSGAVVLDANVLLSLYRFSSEARDGLLAALEEVSDRLWIPYQAGLEFHRNRLTALQDARRESEKVAAAIGGAERLVLDAFRKTASRRAIQTFDESPIVASFSALRAEAAKLEDKDSASLAERFINDPILNRIGVMLAGKVGPPFDAAQTAQESERGLERITAEVPPGYSDLKSKGEEKALGDYFIWRQTLDEIAREPRDLLFVTNDQKEDWYLRAEGMTLGPRVELSVELAELCGTRLHLATAQTFMSQAKEYLAVSVSERAIQEAGVEVATTRARGGDRIIRDATVYELLVEAALVDAGANVSRCQDDLESIDLIASFRESSTKRVVIEVVVKYCSPGRRFRHELLSRVPSGPRTVPILVVTNAPLTSAVEEINRDTGEIYGSLMVVTFNGQADGSALRQALRVFGAPIGA</sequence>
<reference evidence="2 3" key="1">
    <citation type="submission" date="2017-06" db="EMBL/GenBank/DDBJ databases">
        <authorList>
            <person name="Kim H.J."/>
            <person name="Triplett B.A."/>
        </authorList>
    </citation>
    <scope>NUCLEOTIDE SEQUENCE [LARGE SCALE GENOMIC DNA]</scope>
    <source>
        <strain evidence="2">FRACA_ARgP5</strain>
    </source>
</reference>
<feature type="domain" description="PIN like" evidence="1">
    <location>
        <begin position="25"/>
        <end position="246"/>
    </location>
</feature>
<evidence type="ECO:0000313" key="3">
    <source>
        <dbReference type="Proteomes" id="UP000234331"/>
    </source>
</evidence>
<protein>
    <recommendedName>
        <fullName evidence="1">PIN like domain-containing protein</fullName>
    </recommendedName>
</protein>
<dbReference type="InterPro" id="IPR041578">
    <property type="entry name" value="PIN_8"/>
</dbReference>
<dbReference type="Pfam" id="PF18476">
    <property type="entry name" value="PIN_8"/>
    <property type="match status" value="1"/>
</dbReference>
<dbReference type="RefSeq" id="WP_101833775.1">
    <property type="nucleotide sequence ID" value="NZ_FZMO01000407.1"/>
</dbReference>